<dbReference type="EMBL" id="BMCU01000004">
    <property type="protein sequence ID" value="GGG18102.1"/>
    <property type="molecule type" value="Genomic_DNA"/>
</dbReference>
<keyword evidence="1" id="KW-0812">Transmembrane</keyword>
<keyword evidence="1" id="KW-0472">Membrane</keyword>
<dbReference type="AlphaFoldDB" id="A0A917LFG4"/>
<keyword evidence="1" id="KW-1133">Transmembrane helix</keyword>
<organism evidence="2 3">
    <name type="scientific">Rhodococcoides trifolii</name>
    <dbReference type="NCBI Taxonomy" id="908250"/>
    <lineage>
        <taxon>Bacteria</taxon>
        <taxon>Bacillati</taxon>
        <taxon>Actinomycetota</taxon>
        <taxon>Actinomycetes</taxon>
        <taxon>Mycobacteriales</taxon>
        <taxon>Nocardiaceae</taxon>
        <taxon>Rhodococcoides</taxon>
    </lineage>
</organism>
<proteinExistence type="predicted"/>
<evidence type="ECO:0000313" key="3">
    <source>
        <dbReference type="Proteomes" id="UP000654257"/>
    </source>
</evidence>
<feature type="transmembrane region" description="Helical" evidence="1">
    <location>
        <begin position="44"/>
        <end position="69"/>
    </location>
</feature>
<dbReference type="Proteomes" id="UP000654257">
    <property type="component" value="Unassembled WGS sequence"/>
</dbReference>
<reference evidence="2" key="1">
    <citation type="journal article" date="2014" name="Int. J. Syst. Evol. Microbiol.">
        <title>Complete genome sequence of Corynebacterium casei LMG S-19264T (=DSM 44701T), isolated from a smear-ripened cheese.</title>
        <authorList>
            <consortium name="US DOE Joint Genome Institute (JGI-PGF)"/>
            <person name="Walter F."/>
            <person name="Albersmeier A."/>
            <person name="Kalinowski J."/>
            <person name="Ruckert C."/>
        </authorList>
    </citation>
    <scope>NUCLEOTIDE SEQUENCE</scope>
    <source>
        <strain evidence="2">CCM 7905</strain>
    </source>
</reference>
<sequence>MGAWVACGGYVLLLVAEIVAEVKEGSVSAKEFLTGALNIAFWWAFALMLVGWLVVVIVAFALAAVRYLIVRYL</sequence>
<name>A0A917LFG4_9NOCA</name>
<protein>
    <submittedName>
        <fullName evidence="2">Uncharacterized protein</fullName>
    </submittedName>
</protein>
<gene>
    <name evidence="2" type="ORF">GCM10007304_35190</name>
</gene>
<evidence type="ECO:0000256" key="1">
    <source>
        <dbReference type="SAM" id="Phobius"/>
    </source>
</evidence>
<comment type="caution">
    <text evidence="2">The sequence shown here is derived from an EMBL/GenBank/DDBJ whole genome shotgun (WGS) entry which is preliminary data.</text>
</comment>
<reference evidence="2" key="2">
    <citation type="submission" date="2020-09" db="EMBL/GenBank/DDBJ databases">
        <authorList>
            <person name="Sun Q."/>
            <person name="Sedlacek I."/>
        </authorList>
    </citation>
    <scope>NUCLEOTIDE SEQUENCE</scope>
    <source>
        <strain evidence="2">CCM 7905</strain>
    </source>
</reference>
<keyword evidence="3" id="KW-1185">Reference proteome</keyword>
<accession>A0A917LFG4</accession>
<evidence type="ECO:0000313" key="2">
    <source>
        <dbReference type="EMBL" id="GGG18102.1"/>
    </source>
</evidence>